<evidence type="ECO:0000313" key="3">
    <source>
        <dbReference type="EMBL" id="TGO70867.1"/>
    </source>
</evidence>
<keyword evidence="4" id="KW-1185">Reference proteome</keyword>
<accession>A0A4Z1JPR0</accession>
<feature type="compositionally biased region" description="Polar residues" evidence="2">
    <location>
        <begin position="459"/>
        <end position="468"/>
    </location>
</feature>
<evidence type="ECO:0000256" key="1">
    <source>
        <dbReference type="SAM" id="Coils"/>
    </source>
</evidence>
<feature type="region of interest" description="Disordered" evidence="2">
    <location>
        <begin position="447"/>
        <end position="499"/>
    </location>
</feature>
<comment type="caution">
    <text evidence="3">The sequence shown here is derived from an EMBL/GenBank/DDBJ whole genome shotgun (WGS) entry which is preliminary data.</text>
</comment>
<evidence type="ECO:0000256" key="2">
    <source>
        <dbReference type="SAM" id="MobiDB-lite"/>
    </source>
</evidence>
<proteinExistence type="predicted"/>
<organism evidence="3 4">
    <name type="scientific">Botrytis elliptica</name>
    <dbReference type="NCBI Taxonomy" id="278938"/>
    <lineage>
        <taxon>Eukaryota</taxon>
        <taxon>Fungi</taxon>
        <taxon>Dikarya</taxon>
        <taxon>Ascomycota</taxon>
        <taxon>Pezizomycotina</taxon>
        <taxon>Leotiomycetes</taxon>
        <taxon>Helotiales</taxon>
        <taxon>Sclerotiniaceae</taxon>
        <taxon>Botrytis</taxon>
    </lineage>
</organism>
<dbReference type="AlphaFoldDB" id="A0A4Z1JPR0"/>
<feature type="region of interest" description="Disordered" evidence="2">
    <location>
        <begin position="253"/>
        <end position="282"/>
    </location>
</feature>
<dbReference type="STRING" id="278938.A0A4Z1JPR0"/>
<keyword evidence="1" id="KW-0175">Coiled coil</keyword>
<gene>
    <name evidence="3" type="ORF">BELL_0654g00050</name>
</gene>
<protein>
    <submittedName>
        <fullName evidence="3">Uncharacterized protein</fullName>
    </submittedName>
</protein>
<reference evidence="3 4" key="1">
    <citation type="submission" date="2017-12" db="EMBL/GenBank/DDBJ databases">
        <title>Comparative genomics of Botrytis spp.</title>
        <authorList>
            <person name="Valero-Jimenez C.A."/>
            <person name="Tapia P."/>
            <person name="Veloso J."/>
            <person name="Silva-Moreno E."/>
            <person name="Staats M."/>
            <person name="Valdes J.H."/>
            <person name="Van Kan J.A.L."/>
        </authorList>
    </citation>
    <scope>NUCLEOTIDE SEQUENCE [LARGE SCALE GENOMIC DNA]</scope>
    <source>
        <strain evidence="3 4">Be9601</strain>
    </source>
</reference>
<dbReference type="Proteomes" id="UP000297229">
    <property type="component" value="Unassembled WGS sequence"/>
</dbReference>
<feature type="compositionally biased region" description="Basic residues" evidence="2">
    <location>
        <begin position="487"/>
        <end position="499"/>
    </location>
</feature>
<name>A0A4Z1JPR0_9HELO</name>
<feature type="coiled-coil region" evidence="1">
    <location>
        <begin position="323"/>
        <end position="369"/>
    </location>
</feature>
<sequence>MLDENLPTFFFKASTDTPLSTPIFLRQDGSDLQPEYLFRRPDPNLAASKNCYAVALYDSCNPDVLYAEVLVQPEWTQPTLSQAEVRAQNGIPPPPVPIVPNAFTIQLYNPDQQVLVKQIAGSWNSSAYWEFEMPQISFRAPSASALDRSQSDPAFSVLTPKVAFKWKKDGKFSKDLSCFLSGKTAEGKRNKEPDIPVAMFKGGKDLTIYQPNMHRVDVEDFKGLEVVLLLSAAVIKDIFFNASREMFNISSPNETPGALRKRNNSGPVIRENGRPSISPVMSGGIMPGLPLRRTSHPLPTGPSPPPTVNARTQWEIDAETARLKALVEAEERERQRVELLEEKRIKKMLEQEEKEQRRRDAEIAKETERLRKQYGVMPVNGNGNGNANANANVNPGARVQFAPQQAPQRPTITTPYSAPYSAPMPARPMSTGPGPAGYAMGMGSGFAGAGGPSSSSQARPQAQINSPYLQAPGSGTASSSGFFGGKKMTKVQKKRSVFF</sequence>
<evidence type="ECO:0000313" key="4">
    <source>
        <dbReference type="Proteomes" id="UP000297229"/>
    </source>
</evidence>
<dbReference type="EMBL" id="PQXM01000652">
    <property type="protein sequence ID" value="TGO70867.1"/>
    <property type="molecule type" value="Genomic_DNA"/>
</dbReference>